<dbReference type="EMBL" id="CP139487">
    <property type="protein sequence ID" value="WPU64655.1"/>
    <property type="molecule type" value="Genomic_DNA"/>
</dbReference>
<proteinExistence type="predicted"/>
<evidence type="ECO:0000256" key="1">
    <source>
        <dbReference type="SAM" id="SignalP"/>
    </source>
</evidence>
<dbReference type="RefSeq" id="WP_321393843.1">
    <property type="nucleotide sequence ID" value="NZ_CP139487.1"/>
</dbReference>
<gene>
    <name evidence="2" type="ORF">SOO65_18330</name>
</gene>
<name>A0AAX4HN95_9BACT</name>
<sequence length="108" mass="11998">MKLKTLVVAALMALFTSSAFAQWFPGIVQVSVLPGQVAFVVSNPHPQPIICSGQVYGQTVYGQVFTTFFIEQVLPIGGYRYAYVNAIPYAPFARGWANINCRFTVWPY</sequence>
<keyword evidence="3" id="KW-1185">Reference proteome</keyword>
<accession>A0AAX4HN95</accession>
<dbReference type="AlphaFoldDB" id="A0AAX4HN95"/>
<protein>
    <submittedName>
        <fullName evidence="2">Uncharacterized protein</fullName>
    </submittedName>
</protein>
<keyword evidence="1" id="KW-0732">Signal</keyword>
<dbReference type="KEGG" id="psti:SOO65_18330"/>
<evidence type="ECO:0000313" key="2">
    <source>
        <dbReference type="EMBL" id="WPU64655.1"/>
    </source>
</evidence>
<feature type="chain" id="PRO_5043881393" evidence="1">
    <location>
        <begin position="22"/>
        <end position="108"/>
    </location>
</feature>
<evidence type="ECO:0000313" key="3">
    <source>
        <dbReference type="Proteomes" id="UP001324634"/>
    </source>
</evidence>
<reference evidence="2 3" key="1">
    <citation type="submission" date="2023-11" db="EMBL/GenBank/DDBJ databases">
        <title>Peredibacter starrii A3.12.</title>
        <authorList>
            <person name="Mitchell R.J."/>
        </authorList>
    </citation>
    <scope>NUCLEOTIDE SEQUENCE [LARGE SCALE GENOMIC DNA]</scope>
    <source>
        <strain evidence="2 3">A3.12</strain>
    </source>
</reference>
<dbReference type="Proteomes" id="UP001324634">
    <property type="component" value="Chromosome"/>
</dbReference>
<feature type="signal peptide" evidence="1">
    <location>
        <begin position="1"/>
        <end position="21"/>
    </location>
</feature>
<organism evidence="2 3">
    <name type="scientific">Peredibacter starrii</name>
    <dbReference type="NCBI Taxonomy" id="28202"/>
    <lineage>
        <taxon>Bacteria</taxon>
        <taxon>Pseudomonadati</taxon>
        <taxon>Bdellovibrionota</taxon>
        <taxon>Bacteriovoracia</taxon>
        <taxon>Bacteriovoracales</taxon>
        <taxon>Bacteriovoracaceae</taxon>
        <taxon>Peredibacter</taxon>
    </lineage>
</organism>